<dbReference type="SMART" id="SM00922">
    <property type="entry name" value="MR_MLE"/>
    <property type="match status" value="1"/>
</dbReference>
<dbReference type="SFLD" id="SFLDS00001">
    <property type="entry name" value="Enolase"/>
    <property type="match status" value="1"/>
</dbReference>
<dbReference type="InterPro" id="IPR036849">
    <property type="entry name" value="Enolase-like_C_sf"/>
</dbReference>
<proteinExistence type="predicted"/>
<dbReference type="SUPFAM" id="SSF51604">
    <property type="entry name" value="Enolase C-terminal domain-like"/>
    <property type="match status" value="1"/>
</dbReference>
<dbReference type="SUPFAM" id="SSF54826">
    <property type="entry name" value="Enolase N-terminal domain-like"/>
    <property type="match status" value="1"/>
</dbReference>
<dbReference type="InterPro" id="IPR034593">
    <property type="entry name" value="DgoD-like"/>
</dbReference>
<dbReference type="PANTHER" id="PTHR48080:SF2">
    <property type="entry name" value="D-GALACTONATE DEHYDRATASE"/>
    <property type="match status" value="1"/>
</dbReference>
<evidence type="ECO:0000313" key="3">
    <source>
        <dbReference type="EMBL" id="MCH4810548.1"/>
    </source>
</evidence>
<organism evidence="3 4">
    <name type="scientific">Vreelandella neptunia</name>
    <dbReference type="NCBI Taxonomy" id="115551"/>
    <lineage>
        <taxon>Bacteria</taxon>
        <taxon>Pseudomonadati</taxon>
        <taxon>Pseudomonadota</taxon>
        <taxon>Gammaproteobacteria</taxon>
        <taxon>Oceanospirillales</taxon>
        <taxon>Halomonadaceae</taxon>
        <taxon>Vreelandella</taxon>
    </lineage>
</organism>
<feature type="domain" description="Mandelate racemase/muconate lactonizing enzyme C-terminal" evidence="2">
    <location>
        <begin position="157"/>
        <end position="267"/>
    </location>
</feature>
<name>A0ABS9S379_9GAMM</name>
<keyword evidence="4" id="KW-1185">Reference proteome</keyword>
<dbReference type="Proteomes" id="UP001320609">
    <property type="component" value="Unassembled WGS sequence"/>
</dbReference>
<dbReference type="Pfam" id="PF13378">
    <property type="entry name" value="MR_MLE_C"/>
    <property type="match status" value="1"/>
</dbReference>
<dbReference type="SFLD" id="SFLDG00179">
    <property type="entry name" value="mandelate_racemase"/>
    <property type="match status" value="1"/>
</dbReference>
<dbReference type="InterPro" id="IPR029017">
    <property type="entry name" value="Enolase-like_N"/>
</dbReference>
<dbReference type="InterPro" id="IPR029065">
    <property type="entry name" value="Enolase_C-like"/>
</dbReference>
<dbReference type="InterPro" id="IPR013342">
    <property type="entry name" value="Mandelate_racemase_C"/>
</dbReference>
<dbReference type="Gene3D" id="3.30.390.10">
    <property type="entry name" value="Enolase-like, N-terminal domain"/>
    <property type="match status" value="1"/>
</dbReference>
<evidence type="ECO:0000313" key="4">
    <source>
        <dbReference type="Proteomes" id="UP001320609"/>
    </source>
</evidence>
<accession>A0ABS9S379</accession>
<sequence length="400" mass="43298">MALIKSVKTIRVKQYPNLIWVQLETDDGLIGLGESFRGASAIEATIHDEMSSSLIGKDARHIQALSNHLSKPYLGFNASGVETRAASAIDIALWDLAGKRSGVPVFEALGGASRLGVDVYNTCAGYNFNSSAVGNKRRDIGKDDVASGAYDDQIAFMRDAGELAISLLDEGYKAMKIWPFDVFANKNRHRISREDLKSGLAPFEKVRKAVGDKIDIMCELHSLWGGQAAESICRGLEDFGVAWVEDPLHKMDDNYELSMLRSRVDVPICGSETLAGVSSYKDMLSAGAVDFVMVDVAWCGGLSEARKIAALAEAFNKPLAPHDCTGPVTLVAGMHLALHAPTAIYQEVVRASMATWYRDLIDGLPEVKQGMLHAGSEPGLGITLSEGLLQRDDLIVRESV</sequence>
<dbReference type="Pfam" id="PF02746">
    <property type="entry name" value="MR_MLE_N"/>
    <property type="match status" value="1"/>
</dbReference>
<dbReference type="InterPro" id="IPR013341">
    <property type="entry name" value="Mandelate_racemase_N_dom"/>
</dbReference>
<dbReference type="EMBL" id="JAKVTW010000002">
    <property type="protein sequence ID" value="MCH4810548.1"/>
    <property type="molecule type" value="Genomic_DNA"/>
</dbReference>
<dbReference type="CDD" id="cd03316">
    <property type="entry name" value="MR_like"/>
    <property type="match status" value="1"/>
</dbReference>
<dbReference type="Gene3D" id="3.20.20.120">
    <property type="entry name" value="Enolase-like C-terminal domain"/>
    <property type="match status" value="1"/>
</dbReference>
<dbReference type="RefSeq" id="WP_240716852.1">
    <property type="nucleotide sequence ID" value="NZ_JAKVTW010000002.1"/>
</dbReference>
<comment type="caution">
    <text evidence="3">The sequence shown here is derived from an EMBL/GenBank/DDBJ whole genome shotgun (WGS) entry which is preliminary data.</text>
</comment>
<dbReference type="PANTHER" id="PTHR48080">
    <property type="entry name" value="D-GALACTONATE DEHYDRATASE-RELATED"/>
    <property type="match status" value="1"/>
</dbReference>
<evidence type="ECO:0000259" key="2">
    <source>
        <dbReference type="SMART" id="SM00922"/>
    </source>
</evidence>
<protein>
    <submittedName>
        <fullName evidence="3">Mandelate racemase/muconate lactonizing enzyme family protein</fullName>
    </submittedName>
</protein>
<gene>
    <name evidence="3" type="ORF">MLE19_04310</name>
</gene>
<reference evidence="3 4" key="1">
    <citation type="submission" date="2022-03" db="EMBL/GenBank/DDBJ databases">
        <title>Genomic signatures underlying metal tolerance in selected Arctic bacterial isolates.</title>
        <authorList>
            <person name="Thomas F.A."/>
            <person name="Venkatachalam S."/>
            <person name="Krishnan K.P."/>
        </authorList>
    </citation>
    <scope>NUCLEOTIDE SEQUENCE [LARGE SCALE GENOMIC DNA]</scope>
    <source>
        <strain evidence="3 4">HM116</strain>
    </source>
</reference>
<evidence type="ECO:0000256" key="1">
    <source>
        <dbReference type="ARBA" id="ARBA00023239"/>
    </source>
</evidence>
<keyword evidence="1" id="KW-0456">Lyase</keyword>